<dbReference type="PROSITE" id="PS51678">
    <property type="entry name" value="SAM_MT_PRMT"/>
    <property type="match status" value="1"/>
</dbReference>
<feature type="compositionally biased region" description="Basic and acidic residues" evidence="8">
    <location>
        <begin position="325"/>
        <end position="335"/>
    </location>
</feature>
<dbReference type="GeneID" id="89930245"/>
<evidence type="ECO:0000256" key="4">
    <source>
        <dbReference type="PIRNR" id="PIRNR015894"/>
    </source>
</evidence>
<dbReference type="Gene3D" id="3.40.50.150">
    <property type="entry name" value="Vaccinia Virus protein VP39"/>
    <property type="match status" value="1"/>
</dbReference>
<dbReference type="InterPro" id="IPR025799">
    <property type="entry name" value="Arg_MeTrfase"/>
</dbReference>
<feature type="region of interest" description="Disordered" evidence="8">
    <location>
        <begin position="311"/>
        <end position="335"/>
    </location>
</feature>
<dbReference type="EMBL" id="JAVRRT010000016">
    <property type="protein sequence ID" value="KAK5165384.1"/>
    <property type="molecule type" value="Genomic_DNA"/>
</dbReference>
<feature type="active site" description="Proton donor/acceptor" evidence="5">
    <location>
        <position position="500"/>
    </location>
</feature>
<dbReference type="Proteomes" id="UP001337655">
    <property type="component" value="Unassembled WGS sequence"/>
</dbReference>
<dbReference type="AlphaFoldDB" id="A0AAV9NZM8"/>
<evidence type="ECO:0000313" key="13">
    <source>
        <dbReference type="Proteomes" id="UP001337655"/>
    </source>
</evidence>
<dbReference type="PANTHER" id="PTHR10738:SF0">
    <property type="entry name" value="PROTEIN ARGININE N-METHYLTRANSFERASE 5"/>
    <property type="match status" value="1"/>
</dbReference>
<dbReference type="GO" id="GO:0016274">
    <property type="term" value="F:protein-arginine N-methyltransferase activity"/>
    <property type="evidence" value="ECO:0007669"/>
    <property type="project" value="InterPro"/>
</dbReference>
<feature type="domain" description="PRMT5 TIM barrel" evidence="10">
    <location>
        <begin position="41"/>
        <end position="347"/>
    </location>
</feature>
<dbReference type="GO" id="GO:0005829">
    <property type="term" value="C:cytosol"/>
    <property type="evidence" value="ECO:0007669"/>
    <property type="project" value="TreeGrafter"/>
</dbReference>
<dbReference type="GO" id="GO:0032259">
    <property type="term" value="P:methylation"/>
    <property type="evidence" value="ECO:0007669"/>
    <property type="project" value="UniProtKB-KW"/>
</dbReference>
<evidence type="ECO:0000256" key="5">
    <source>
        <dbReference type="PIRSR" id="PIRSR015894-1"/>
    </source>
</evidence>
<dbReference type="InterPro" id="IPR035247">
    <property type="entry name" value="PRMT5_TIM"/>
</dbReference>
<gene>
    <name evidence="12" type="ORF">LTR77_008913</name>
</gene>
<accession>A0AAV9NZM8</accession>
<dbReference type="InterPro" id="IPR007857">
    <property type="entry name" value="Arg_MeTrfase_PRMT5"/>
</dbReference>
<dbReference type="Pfam" id="PF17286">
    <property type="entry name" value="PRMT5_C"/>
    <property type="match status" value="1"/>
</dbReference>
<feature type="active site" description="Proton donor/acceptor" evidence="5">
    <location>
        <position position="509"/>
    </location>
</feature>
<feature type="domain" description="PRMT5 arginine-N-methyltransferase" evidence="9">
    <location>
        <begin position="355"/>
        <end position="530"/>
    </location>
</feature>
<dbReference type="PANTHER" id="PTHR10738">
    <property type="entry name" value="PROTEIN ARGININE N-METHYLTRANSFERASE 5"/>
    <property type="match status" value="1"/>
</dbReference>
<evidence type="ECO:0000256" key="7">
    <source>
        <dbReference type="PIRSR" id="PIRSR015894-3"/>
    </source>
</evidence>
<keyword evidence="13" id="KW-1185">Reference proteome</keyword>
<evidence type="ECO:0000256" key="8">
    <source>
        <dbReference type="SAM" id="MobiDB-lite"/>
    </source>
</evidence>
<dbReference type="Pfam" id="PF05185">
    <property type="entry name" value="PRMT5"/>
    <property type="match status" value="1"/>
</dbReference>
<evidence type="ECO:0000313" key="12">
    <source>
        <dbReference type="EMBL" id="KAK5165384.1"/>
    </source>
</evidence>
<feature type="region of interest" description="Disordered" evidence="8">
    <location>
        <begin position="610"/>
        <end position="629"/>
    </location>
</feature>
<evidence type="ECO:0000256" key="1">
    <source>
        <dbReference type="ARBA" id="ARBA00022603"/>
    </source>
</evidence>
<dbReference type="GO" id="GO:0005634">
    <property type="term" value="C:nucleus"/>
    <property type="evidence" value="ECO:0007669"/>
    <property type="project" value="TreeGrafter"/>
</dbReference>
<sequence>MDTSTALPPDEITTIFYVGHHETDRTENVSYDVLSQAQGLGYDFLTVPITTPAFHTSVVSLVKDYKQRISQSDSRELPLPLIPPLTPQDSTLTPDDSNSLRVAVVSPWIDLGSSDPVIAHISRQVLNLEVAYAAFCGVSNVLVYAPTEEADAVGYGRAVQEALGLGPYVQLHVLLPMSGELETDYPYGEHLSELAAPPDFDADEDDSTAKDEYDVWATWDTIRSLCSYSQKLCLALEVQRQLPCLDLQCRWYSEPVRLLVFPRTTFIRNAKGYPVLSKPHQQLISRFARLRFPPWMLLSDVGTLLGAVDIPARTSPEPTPAEATSKTKEKPKDPVPHLRYLRHLQQSQPPRPPIERFGQGYQDYLQSPLQPLTDNLESVTYEVFERDPVKYEWYERAIAVALKDLRETVEDARPIVVAVAGAGRGPLVTRALQASESTGVAIDCWAVEKNPNAYVLLQRRNATDPLWSNSVHVVKSDMRHWPGPSNPNGEAGKVDILISELLGSFADNELSPECLDGVQHILHPSHGISIPQSYSAHLTPIATPRIHSDLLLRSGGGGEKWDIPYVVLLHQYDYLSLSPASSPESRTPNVQQAWSFTHPTSPQTLTHARLRAGGGAGAPGSVGGDGSNEHNSRSCRISFTCAKQGVCHGLAGYFETVLYSSARTGEKVELSTNPVTMESKSQDMISWFPIFFPLKTPVYVPKGGEMMVHMWRQTDDRSVWYEWVVEVYDTAGGKRRKVGMSEMGTSRKNACLM</sequence>
<keyword evidence="2 4" id="KW-0808">Transferase</keyword>
<dbReference type="InterPro" id="IPR035075">
    <property type="entry name" value="PRMT5"/>
</dbReference>
<dbReference type="Gene3D" id="2.70.160.11">
    <property type="entry name" value="Hnrnp arginine n-methyltransferase1"/>
    <property type="match status" value="1"/>
</dbReference>
<reference evidence="12 13" key="1">
    <citation type="submission" date="2023-08" db="EMBL/GenBank/DDBJ databases">
        <title>Black Yeasts Isolated from many extreme environments.</title>
        <authorList>
            <person name="Coleine C."/>
            <person name="Stajich J.E."/>
            <person name="Selbmann L."/>
        </authorList>
    </citation>
    <scope>NUCLEOTIDE SEQUENCE [LARGE SCALE GENOMIC DNA]</scope>
    <source>
        <strain evidence="12 13">CCFEE 5935</strain>
    </source>
</reference>
<keyword evidence="3 4" id="KW-0949">S-adenosyl-L-methionine</keyword>
<dbReference type="SUPFAM" id="SSF53335">
    <property type="entry name" value="S-adenosyl-L-methionine-dependent methyltransferases"/>
    <property type="match status" value="1"/>
</dbReference>
<evidence type="ECO:0000259" key="9">
    <source>
        <dbReference type="Pfam" id="PF05185"/>
    </source>
</evidence>
<evidence type="ECO:0000256" key="3">
    <source>
        <dbReference type="ARBA" id="ARBA00022691"/>
    </source>
</evidence>
<evidence type="ECO:0000259" key="10">
    <source>
        <dbReference type="Pfam" id="PF17285"/>
    </source>
</evidence>
<feature type="site" description="Critical for specifying symmetric addition of methyl groups" evidence="7">
    <location>
        <position position="384"/>
    </location>
</feature>
<dbReference type="FunFam" id="3.40.50.150:FF:000149">
    <property type="entry name" value="Protein arginine N-methyltransferase"/>
    <property type="match status" value="1"/>
</dbReference>
<proteinExistence type="inferred from homology"/>
<organism evidence="12 13">
    <name type="scientific">Saxophila tyrrhenica</name>
    <dbReference type="NCBI Taxonomy" id="1690608"/>
    <lineage>
        <taxon>Eukaryota</taxon>
        <taxon>Fungi</taxon>
        <taxon>Dikarya</taxon>
        <taxon>Ascomycota</taxon>
        <taxon>Pezizomycotina</taxon>
        <taxon>Dothideomycetes</taxon>
        <taxon>Dothideomycetidae</taxon>
        <taxon>Mycosphaerellales</taxon>
        <taxon>Extremaceae</taxon>
        <taxon>Saxophila</taxon>
    </lineage>
</organism>
<dbReference type="PIRSF" id="PIRSF015894">
    <property type="entry name" value="Skb1_MeTrfase"/>
    <property type="match status" value="1"/>
</dbReference>
<comment type="caution">
    <text evidence="12">The sequence shown here is derived from an EMBL/GenBank/DDBJ whole genome shotgun (WGS) entry which is preliminary data.</text>
</comment>
<evidence type="ECO:0000256" key="6">
    <source>
        <dbReference type="PIRSR" id="PIRSR015894-2"/>
    </source>
</evidence>
<protein>
    <recommendedName>
        <fullName evidence="4">Protein arginine N-methyltransferase</fullName>
    </recommendedName>
</protein>
<dbReference type="InterPro" id="IPR029063">
    <property type="entry name" value="SAM-dependent_MTases_sf"/>
</dbReference>
<name>A0AAV9NZM8_9PEZI</name>
<dbReference type="InterPro" id="IPR035248">
    <property type="entry name" value="PRMT5_C"/>
</dbReference>
<feature type="binding site" evidence="6">
    <location>
        <begin position="477"/>
        <end position="478"/>
    </location>
    <ligand>
        <name>S-adenosyl-L-methionine</name>
        <dbReference type="ChEBI" id="CHEBI:59789"/>
    </ligand>
</feature>
<dbReference type="RefSeq" id="XP_064655468.1">
    <property type="nucleotide sequence ID" value="XM_064806142.1"/>
</dbReference>
<dbReference type="GO" id="GO:0006355">
    <property type="term" value="P:regulation of DNA-templated transcription"/>
    <property type="evidence" value="ECO:0007669"/>
    <property type="project" value="TreeGrafter"/>
</dbReference>
<comment type="similarity">
    <text evidence="4">Belongs to the class I-like SAM-binding methyltransferase superfamily.</text>
</comment>
<feature type="binding site" evidence="6">
    <location>
        <position position="381"/>
    </location>
    <ligand>
        <name>S-adenosyl-L-methionine</name>
        <dbReference type="ChEBI" id="CHEBI:59789"/>
    </ligand>
</feature>
<keyword evidence="1 4" id="KW-0489">Methyltransferase</keyword>
<evidence type="ECO:0000259" key="11">
    <source>
        <dbReference type="Pfam" id="PF17286"/>
    </source>
</evidence>
<feature type="binding site" evidence="6">
    <location>
        <begin position="390"/>
        <end position="391"/>
    </location>
    <ligand>
        <name>S-adenosyl-L-methionine</name>
        <dbReference type="ChEBI" id="CHEBI:59789"/>
    </ligand>
</feature>
<feature type="domain" description="PRMT5 oligomerisation" evidence="11">
    <location>
        <begin position="533"/>
        <end position="748"/>
    </location>
</feature>
<feature type="compositionally biased region" description="Gly residues" evidence="8">
    <location>
        <begin position="612"/>
        <end position="626"/>
    </location>
</feature>
<feature type="binding site" evidence="6">
    <location>
        <position position="448"/>
    </location>
    <ligand>
        <name>S-adenosyl-L-methionine</name>
        <dbReference type="ChEBI" id="CHEBI:59789"/>
    </ligand>
</feature>
<dbReference type="Pfam" id="PF17285">
    <property type="entry name" value="PRMT5_TIM"/>
    <property type="match status" value="1"/>
</dbReference>
<evidence type="ECO:0000256" key="2">
    <source>
        <dbReference type="ARBA" id="ARBA00022679"/>
    </source>
</evidence>
<dbReference type="Gene3D" id="3.20.20.150">
    <property type="entry name" value="Divalent-metal-dependent TIM barrel enzymes"/>
    <property type="match status" value="1"/>
</dbReference>